<accession>A0AAV1ZUJ7</accession>
<reference evidence="1 2" key="1">
    <citation type="submission" date="2024-04" db="EMBL/GenBank/DDBJ databases">
        <authorList>
            <person name="Rising A."/>
            <person name="Reimegard J."/>
            <person name="Sonavane S."/>
            <person name="Akerstrom W."/>
            <person name="Nylinder S."/>
            <person name="Hedman E."/>
            <person name="Kallberg Y."/>
        </authorList>
    </citation>
    <scope>NUCLEOTIDE SEQUENCE [LARGE SCALE GENOMIC DNA]</scope>
</reference>
<comment type="caution">
    <text evidence="1">The sequence shown here is derived from an EMBL/GenBank/DDBJ whole genome shotgun (WGS) entry which is preliminary data.</text>
</comment>
<proteinExistence type="predicted"/>
<protein>
    <submittedName>
        <fullName evidence="1">Uncharacterized protein</fullName>
    </submittedName>
</protein>
<sequence>MKFYFSFFSFSITENTVQNAYPAYCSLKSTCRSMGKIGKLFFEIFHQGSFIYKEDMQGV</sequence>
<dbReference type="EMBL" id="CAXIEN010000073">
    <property type="protein sequence ID" value="CAL1274076.1"/>
    <property type="molecule type" value="Genomic_DNA"/>
</dbReference>
<evidence type="ECO:0000313" key="1">
    <source>
        <dbReference type="EMBL" id="CAL1274076.1"/>
    </source>
</evidence>
<keyword evidence="2" id="KW-1185">Reference proteome</keyword>
<organism evidence="1 2">
    <name type="scientific">Larinioides sclopetarius</name>
    <dbReference type="NCBI Taxonomy" id="280406"/>
    <lineage>
        <taxon>Eukaryota</taxon>
        <taxon>Metazoa</taxon>
        <taxon>Ecdysozoa</taxon>
        <taxon>Arthropoda</taxon>
        <taxon>Chelicerata</taxon>
        <taxon>Arachnida</taxon>
        <taxon>Araneae</taxon>
        <taxon>Araneomorphae</taxon>
        <taxon>Entelegynae</taxon>
        <taxon>Araneoidea</taxon>
        <taxon>Araneidae</taxon>
        <taxon>Larinioides</taxon>
    </lineage>
</organism>
<gene>
    <name evidence="1" type="ORF">LARSCL_LOCUS7267</name>
</gene>
<dbReference type="Proteomes" id="UP001497382">
    <property type="component" value="Unassembled WGS sequence"/>
</dbReference>
<evidence type="ECO:0000313" key="2">
    <source>
        <dbReference type="Proteomes" id="UP001497382"/>
    </source>
</evidence>
<name>A0AAV1ZUJ7_9ARAC</name>
<feature type="non-terminal residue" evidence="1">
    <location>
        <position position="59"/>
    </location>
</feature>
<dbReference type="AlphaFoldDB" id="A0AAV1ZUJ7"/>